<evidence type="ECO:0000259" key="3">
    <source>
        <dbReference type="Pfam" id="PF05569"/>
    </source>
</evidence>
<dbReference type="PANTHER" id="PTHR34978">
    <property type="entry name" value="POSSIBLE SENSOR-TRANSDUCER PROTEIN BLAR"/>
    <property type="match status" value="1"/>
</dbReference>
<name>A0A4S1WH93_9SPHN</name>
<feature type="transmembrane region" description="Helical" evidence="2">
    <location>
        <begin position="193"/>
        <end position="215"/>
    </location>
</feature>
<proteinExistence type="predicted"/>
<accession>A0A4S1WH93</accession>
<gene>
    <name evidence="4" type="ORF">E5A74_11700</name>
</gene>
<sequence>MLELLLDLGWKSGLIAALALLANRLLRRRPAGERVALLRAALAALLLLPVLALAGPELELAVLPAIEAAPVALALPATGVMVDATPVASFDWLAALYAAGAGLLLLRLAAGLGTLWRWTRAAVPASDARWLAAMRAARLRRPARLLVTPRVAAPVSWGISPAWVLISPATERAAGQAEAVIAHELAHIRRFDWPVLIAAQLATLVFWFNPLVWLLGRELARQTELAADAEALGHVGRADYAQTLLALAGGTAHRSACGMSIGHSALGRRICCVLEAGAARPARRWVCATMLIAAPLAAAPLAAMQLVPATVPAPAVAAPPATSVAAPAPASFLPTAPAAAVPALRQPRAAVRRPAAPRPVRPVAAAPAREAPVAPSLVLQLHAGHASPTPPAPDSEAAAWQAALAGNYKPPAPRRARAIAPHPPRSSGWTDADEARVVAGGMTEAAKGLRLRAQELERVAADGDVANEIRLAHARAAGSLRSQAERLDRQARRKLSGI</sequence>
<evidence type="ECO:0000313" key="4">
    <source>
        <dbReference type="EMBL" id="TGX42494.1"/>
    </source>
</evidence>
<dbReference type="CDD" id="cd07341">
    <property type="entry name" value="M56_BlaR1_MecR1_like"/>
    <property type="match status" value="1"/>
</dbReference>
<feature type="transmembrane region" description="Helical" evidence="2">
    <location>
        <begin position="35"/>
        <end position="54"/>
    </location>
</feature>
<evidence type="ECO:0000256" key="1">
    <source>
        <dbReference type="SAM" id="MobiDB-lite"/>
    </source>
</evidence>
<feature type="domain" description="Peptidase M56" evidence="3">
    <location>
        <begin position="90"/>
        <end position="271"/>
    </location>
</feature>
<feature type="transmembrane region" description="Helical" evidence="2">
    <location>
        <begin position="6"/>
        <end position="23"/>
    </location>
</feature>
<dbReference type="InterPro" id="IPR052173">
    <property type="entry name" value="Beta-lactam_resp_regulator"/>
</dbReference>
<dbReference type="OrthoDB" id="7565665at2"/>
<protein>
    <recommendedName>
        <fullName evidence="3">Peptidase M56 domain-containing protein</fullName>
    </recommendedName>
</protein>
<dbReference type="EMBL" id="SRXU01000004">
    <property type="protein sequence ID" value="TGX42494.1"/>
    <property type="molecule type" value="Genomic_DNA"/>
</dbReference>
<reference evidence="4 5" key="1">
    <citation type="submission" date="2019-04" db="EMBL/GenBank/DDBJ databases">
        <title>Sphingomonas psychrotolerans sp. nov., isolated from soil in the Tianshan Mountains, Xinjiang, China.</title>
        <authorList>
            <person name="Luo Y."/>
            <person name="Sheng H."/>
        </authorList>
    </citation>
    <scope>NUCLEOTIDE SEQUENCE [LARGE SCALE GENOMIC DNA]</scope>
    <source>
        <strain evidence="4 5">KIS18-15</strain>
    </source>
</reference>
<keyword evidence="2" id="KW-0812">Transmembrane</keyword>
<dbReference type="AlphaFoldDB" id="A0A4S1WH93"/>
<dbReference type="Proteomes" id="UP000309848">
    <property type="component" value="Unassembled WGS sequence"/>
</dbReference>
<comment type="caution">
    <text evidence="4">The sequence shown here is derived from an EMBL/GenBank/DDBJ whole genome shotgun (WGS) entry which is preliminary data.</text>
</comment>
<dbReference type="InterPro" id="IPR008756">
    <property type="entry name" value="Peptidase_M56"/>
</dbReference>
<organism evidence="4 5">
    <name type="scientific">Sphingomonas naasensis</name>
    <dbReference type="NCBI Taxonomy" id="1344951"/>
    <lineage>
        <taxon>Bacteria</taxon>
        <taxon>Pseudomonadati</taxon>
        <taxon>Pseudomonadota</taxon>
        <taxon>Alphaproteobacteria</taxon>
        <taxon>Sphingomonadales</taxon>
        <taxon>Sphingomonadaceae</taxon>
        <taxon>Sphingomonas</taxon>
    </lineage>
</organism>
<keyword evidence="2" id="KW-0472">Membrane</keyword>
<keyword evidence="2" id="KW-1133">Transmembrane helix</keyword>
<evidence type="ECO:0000256" key="2">
    <source>
        <dbReference type="SAM" id="Phobius"/>
    </source>
</evidence>
<evidence type="ECO:0000313" key="5">
    <source>
        <dbReference type="Proteomes" id="UP000309848"/>
    </source>
</evidence>
<feature type="region of interest" description="Disordered" evidence="1">
    <location>
        <begin position="411"/>
        <end position="431"/>
    </location>
</feature>
<dbReference type="RefSeq" id="WP_135985059.1">
    <property type="nucleotide sequence ID" value="NZ_JAASQM010000004.1"/>
</dbReference>
<dbReference type="Pfam" id="PF05569">
    <property type="entry name" value="Peptidase_M56"/>
    <property type="match status" value="1"/>
</dbReference>
<feature type="transmembrane region" description="Helical" evidence="2">
    <location>
        <begin position="94"/>
        <end position="116"/>
    </location>
</feature>
<dbReference type="PANTHER" id="PTHR34978:SF3">
    <property type="entry name" value="SLR0241 PROTEIN"/>
    <property type="match status" value="1"/>
</dbReference>
<keyword evidence="5" id="KW-1185">Reference proteome</keyword>